<dbReference type="SFLD" id="SFLDG01017">
    <property type="entry name" value="Polyprenyl_Transferase_Like"/>
    <property type="match status" value="1"/>
</dbReference>
<keyword evidence="1" id="KW-0479">Metal-binding</keyword>
<dbReference type="AlphaFoldDB" id="A0A7V0IAN6"/>
<dbReference type="InterPro" id="IPR008949">
    <property type="entry name" value="Isoprenoid_synthase_dom_sf"/>
</dbReference>
<evidence type="ECO:0000313" key="4">
    <source>
        <dbReference type="EMBL" id="HDD35640.1"/>
    </source>
</evidence>
<dbReference type="InterPro" id="IPR033749">
    <property type="entry name" value="Polyprenyl_synt_CS"/>
</dbReference>
<dbReference type="Gene3D" id="1.10.600.10">
    <property type="entry name" value="Farnesyl Diphosphate Synthase"/>
    <property type="match status" value="1"/>
</dbReference>
<dbReference type="InterPro" id="IPR000092">
    <property type="entry name" value="Polyprenyl_synt"/>
</dbReference>
<dbReference type="SFLD" id="SFLDS00005">
    <property type="entry name" value="Isoprenoid_Synthase_Type_I"/>
    <property type="match status" value="1"/>
</dbReference>
<dbReference type="Proteomes" id="UP000885706">
    <property type="component" value="Unassembled WGS sequence"/>
</dbReference>
<gene>
    <name evidence="4" type="ORF">ENF30_02440</name>
</gene>
<dbReference type="GO" id="GO:0008299">
    <property type="term" value="P:isoprenoid biosynthetic process"/>
    <property type="evidence" value="ECO:0007669"/>
    <property type="project" value="InterPro"/>
</dbReference>
<evidence type="ECO:0000256" key="2">
    <source>
        <dbReference type="ARBA" id="ARBA00022842"/>
    </source>
</evidence>
<dbReference type="PANTHER" id="PTHR12001">
    <property type="entry name" value="GERANYLGERANYL PYROPHOSPHATE SYNTHASE"/>
    <property type="match status" value="1"/>
</dbReference>
<dbReference type="Pfam" id="PF00348">
    <property type="entry name" value="polyprenyl_synt"/>
    <property type="match status" value="1"/>
</dbReference>
<evidence type="ECO:0000256" key="3">
    <source>
        <dbReference type="RuleBase" id="RU004466"/>
    </source>
</evidence>
<dbReference type="PANTHER" id="PTHR12001:SF44">
    <property type="entry name" value="GERANYLGERANYL PYROPHOSPHATE SYNTHASE"/>
    <property type="match status" value="1"/>
</dbReference>
<comment type="similarity">
    <text evidence="3">Belongs to the FPP/GGPP synthase family.</text>
</comment>
<name>A0A7V0IAN6_DESA2</name>
<accession>A0A7V0IAN6</accession>
<dbReference type="SUPFAM" id="SSF48576">
    <property type="entry name" value="Terpenoid synthases"/>
    <property type="match status" value="1"/>
</dbReference>
<dbReference type="GO" id="GO:0004659">
    <property type="term" value="F:prenyltransferase activity"/>
    <property type="evidence" value="ECO:0007669"/>
    <property type="project" value="InterPro"/>
</dbReference>
<organism evidence="4">
    <name type="scientific">Desulfofervidus auxilii</name>
    <dbReference type="NCBI Taxonomy" id="1621989"/>
    <lineage>
        <taxon>Bacteria</taxon>
        <taxon>Pseudomonadati</taxon>
        <taxon>Thermodesulfobacteriota</taxon>
        <taxon>Candidatus Desulfofervidia</taxon>
        <taxon>Candidatus Desulfofervidales</taxon>
        <taxon>Candidatus Desulfofervidaceae</taxon>
        <taxon>Candidatus Desulfofervidus</taxon>
    </lineage>
</organism>
<reference evidence="4" key="1">
    <citation type="journal article" date="2020" name="mSystems">
        <title>Genome- and Community-Level Interaction Insights into Carbon Utilization and Element Cycling Functions of Hydrothermarchaeota in Hydrothermal Sediment.</title>
        <authorList>
            <person name="Zhou Z."/>
            <person name="Liu Y."/>
            <person name="Xu W."/>
            <person name="Pan J."/>
            <person name="Luo Z.H."/>
            <person name="Li M."/>
        </authorList>
    </citation>
    <scope>NUCLEOTIDE SEQUENCE [LARGE SCALE GENOMIC DNA]</scope>
    <source>
        <strain evidence="4">HyVt-113</strain>
    </source>
</reference>
<evidence type="ECO:0000256" key="1">
    <source>
        <dbReference type="ARBA" id="ARBA00022723"/>
    </source>
</evidence>
<protein>
    <submittedName>
        <fullName evidence="4">Polyprenyl synthetase family protein</fullName>
    </submittedName>
</protein>
<sequence>MYMDNILDFLKEKKTLIDNIIKKYIPENLKKEDLEFIFGKARYEYDIEALQKSLSDPVWEFLNRGGKRWRPALFLLLAEAFGVKEDEVRDFVVLFELLHEGSIIIDDIEDNGELRRGKPCLHKIFGIDTAINAGNFLYFLPLLSLMKNKNKFDEETILRVYEIYSQEMINIHAGQATDIYWHKTGKSNITEKQYFQMCAYKTGTLARMVGRMAVAFAGKSKEIEEKMGKIMETIGIAFQIQDDILDIVSAGEEREKFGKAFGNDITEGKRTLMVIHTLNNASLEDRKRLDEILKMHTKDKELINEAIEIIKKYDSISYAKSIAKKMIDDAWKEADSIIPESEAKHKFKTFVEFLINRKI</sequence>
<dbReference type="PROSITE" id="PS00723">
    <property type="entry name" value="POLYPRENYL_SYNTHASE_1"/>
    <property type="match status" value="1"/>
</dbReference>
<keyword evidence="2" id="KW-0460">Magnesium</keyword>
<keyword evidence="3" id="KW-0808">Transferase</keyword>
<dbReference type="GO" id="GO:0046872">
    <property type="term" value="F:metal ion binding"/>
    <property type="evidence" value="ECO:0007669"/>
    <property type="project" value="UniProtKB-KW"/>
</dbReference>
<comment type="caution">
    <text evidence="4">The sequence shown here is derived from an EMBL/GenBank/DDBJ whole genome shotgun (WGS) entry which is preliminary data.</text>
</comment>
<dbReference type="PROSITE" id="PS00444">
    <property type="entry name" value="POLYPRENYL_SYNTHASE_2"/>
    <property type="match status" value="1"/>
</dbReference>
<proteinExistence type="inferred from homology"/>
<dbReference type="EMBL" id="DQWQ01000106">
    <property type="protein sequence ID" value="HDD35640.1"/>
    <property type="molecule type" value="Genomic_DNA"/>
</dbReference>
<dbReference type="CDD" id="cd00685">
    <property type="entry name" value="Trans_IPPS_HT"/>
    <property type="match status" value="1"/>
</dbReference>